<dbReference type="RefSeq" id="WP_168974141.1">
    <property type="nucleotide sequence ID" value="NZ_JABAGJ010000013.1"/>
</dbReference>
<proteinExistence type="predicted"/>
<reference evidence="2 3" key="1">
    <citation type="submission" date="2020-04" db="EMBL/GenBank/DDBJ databases">
        <authorList>
            <person name="Hitch T.C.A."/>
            <person name="Wylensek D."/>
            <person name="Clavel T."/>
        </authorList>
    </citation>
    <scope>NUCLEOTIDE SEQUENCE [LARGE SCALE GENOMIC DNA]</scope>
    <source>
        <strain evidence="2 3">WCA-130-P53-4B</strain>
    </source>
</reference>
<dbReference type="PROSITE" id="PS51257">
    <property type="entry name" value="PROKAR_LIPOPROTEIN"/>
    <property type="match status" value="1"/>
</dbReference>
<dbReference type="EMBL" id="JABAGJ010000013">
    <property type="protein sequence ID" value="NMF03118.1"/>
    <property type="molecule type" value="Genomic_DNA"/>
</dbReference>
<dbReference type="Proteomes" id="UP000583419">
    <property type="component" value="Unassembled WGS sequence"/>
</dbReference>
<sequence>MVKQCSQNKGIIITVICACLLLAAYSCYALLAHTVFAPRVIADEYLTAIAKGDYATATELGKPNLTTSQQILLSNRVAKSQSARISEPRVTSMTRESDGTYTIGISYELNRKTYDDSIAIARSGSQYLLFNKWTIIRPLLKQLTFNAPTAHDNFVVNDVHVSTHHAEITSYVDDSRTMAFTAYPGTYTVKADTGKYFNTNELTIHLNADGAPFDRYIEIKPNGELKTAIAQTLHNELNECATMKTLRKDGCPFGYTPIFLSGEEPAITNISWAMESYPTIDDLQLNGTYSTRYDGRVKRVFEAPDDFNKDIRRIWTDYETFSVDGTYTIDGDKIRLHMDSYGSYY</sequence>
<organism evidence="2 3">
    <name type="scientific">Bifidobacterium boum</name>
    <dbReference type="NCBI Taxonomy" id="78343"/>
    <lineage>
        <taxon>Bacteria</taxon>
        <taxon>Bacillati</taxon>
        <taxon>Actinomycetota</taxon>
        <taxon>Actinomycetes</taxon>
        <taxon>Bifidobacteriales</taxon>
        <taxon>Bifidobacteriaceae</taxon>
        <taxon>Bifidobacterium</taxon>
    </lineage>
</organism>
<evidence type="ECO:0000313" key="2">
    <source>
        <dbReference type="EMBL" id="NMF03118.1"/>
    </source>
</evidence>
<keyword evidence="1" id="KW-0812">Transmembrane</keyword>
<keyword evidence="1" id="KW-1133">Transmembrane helix</keyword>
<name>A0A848D8U5_9BIFI</name>
<gene>
    <name evidence="2" type="ORF">HF843_08105</name>
</gene>
<accession>A0A848D8U5</accession>
<evidence type="ECO:0000256" key="1">
    <source>
        <dbReference type="SAM" id="Phobius"/>
    </source>
</evidence>
<keyword evidence="1" id="KW-0472">Membrane</keyword>
<feature type="transmembrane region" description="Helical" evidence="1">
    <location>
        <begin position="12"/>
        <end position="31"/>
    </location>
</feature>
<protein>
    <recommendedName>
        <fullName evidence="4">Heme utilization or adhesion related exo protein</fullName>
    </recommendedName>
</protein>
<dbReference type="AlphaFoldDB" id="A0A848D8U5"/>
<evidence type="ECO:0000313" key="3">
    <source>
        <dbReference type="Proteomes" id="UP000583419"/>
    </source>
</evidence>
<evidence type="ECO:0008006" key="4">
    <source>
        <dbReference type="Google" id="ProtNLM"/>
    </source>
</evidence>
<comment type="caution">
    <text evidence="2">The sequence shown here is derived from an EMBL/GenBank/DDBJ whole genome shotgun (WGS) entry which is preliminary data.</text>
</comment>